<feature type="compositionally biased region" description="Polar residues" evidence="1">
    <location>
        <begin position="68"/>
        <end position="82"/>
    </location>
</feature>
<name>A0A4Q0A226_9FUNG</name>
<evidence type="ECO:0000313" key="3">
    <source>
        <dbReference type="Proteomes" id="UP000268162"/>
    </source>
</evidence>
<dbReference type="EMBL" id="ML002263">
    <property type="protein sequence ID" value="RKP39541.1"/>
    <property type="molecule type" value="Genomic_DNA"/>
</dbReference>
<accession>A0A4Q0A226</accession>
<keyword evidence="3" id="KW-1185">Reference proteome</keyword>
<reference evidence="3" key="1">
    <citation type="journal article" date="2018" name="Nat. Microbiol.">
        <title>Leveraging single-cell genomics to expand the fungal tree of life.</title>
        <authorList>
            <person name="Ahrendt S.R."/>
            <person name="Quandt C.A."/>
            <person name="Ciobanu D."/>
            <person name="Clum A."/>
            <person name="Salamov A."/>
            <person name="Andreopoulos B."/>
            <person name="Cheng J.F."/>
            <person name="Woyke T."/>
            <person name="Pelin A."/>
            <person name="Henrissat B."/>
            <person name="Reynolds N.K."/>
            <person name="Benny G.L."/>
            <person name="Smith M.E."/>
            <person name="James T.Y."/>
            <person name="Grigoriev I.V."/>
        </authorList>
    </citation>
    <scope>NUCLEOTIDE SEQUENCE [LARGE SCALE GENOMIC DNA]</scope>
    <source>
        <strain evidence="3">RSA 468</strain>
    </source>
</reference>
<sequence>MSIAQWSNPLCDFLDRLGLHQTTDTLRFELLNFSSVRHQAILVEELDLLQTSLQRIVQKFPTARKPQSDPSQHPSSTGSPTLKRSHHQDSPGSNAKKASASKGDNIPSGGATKSNTTTTTTSNANDPLDADSNQALKALKHNLVQVKATGSEIDQRIDYFRRLKRQEINQSNQQEFFGPETRNPYHISCARVDLSEVNRAIQMKQQIVDNEDGPLMRSITTHPNDRADCTRANPKASVGDRYSGLEERIKNIAEHIDFTFKPHSSGSEYDRIRALEDHIIFIEREFPEWAMQHFIPPEDIFEQQPRQP</sequence>
<gene>
    <name evidence="2" type="ORF">BJ085DRAFT_29705</name>
</gene>
<protein>
    <submittedName>
        <fullName evidence="2">Uncharacterized protein</fullName>
    </submittedName>
</protein>
<feature type="compositionally biased region" description="Low complexity" evidence="1">
    <location>
        <begin position="108"/>
        <end position="125"/>
    </location>
</feature>
<dbReference type="AlphaFoldDB" id="A0A4Q0A226"/>
<dbReference type="Proteomes" id="UP000268162">
    <property type="component" value="Unassembled WGS sequence"/>
</dbReference>
<organism evidence="2 3">
    <name type="scientific">Dimargaris cristalligena</name>
    <dbReference type="NCBI Taxonomy" id="215637"/>
    <lineage>
        <taxon>Eukaryota</taxon>
        <taxon>Fungi</taxon>
        <taxon>Fungi incertae sedis</taxon>
        <taxon>Zoopagomycota</taxon>
        <taxon>Kickxellomycotina</taxon>
        <taxon>Dimargaritomycetes</taxon>
        <taxon>Dimargaritales</taxon>
        <taxon>Dimargaritaceae</taxon>
        <taxon>Dimargaris</taxon>
    </lineage>
</organism>
<evidence type="ECO:0000256" key="1">
    <source>
        <dbReference type="SAM" id="MobiDB-lite"/>
    </source>
</evidence>
<feature type="region of interest" description="Disordered" evidence="1">
    <location>
        <begin position="61"/>
        <end position="130"/>
    </location>
</feature>
<proteinExistence type="predicted"/>
<evidence type="ECO:0000313" key="2">
    <source>
        <dbReference type="EMBL" id="RKP39541.1"/>
    </source>
</evidence>
<dbReference type="STRING" id="215637.A0A4Q0A226"/>